<dbReference type="AlphaFoldDB" id="A0A540WWH2"/>
<dbReference type="GO" id="GO:0003700">
    <property type="term" value="F:DNA-binding transcription factor activity"/>
    <property type="evidence" value="ECO:0007669"/>
    <property type="project" value="InterPro"/>
</dbReference>
<name>A0A540WWH2_9BACT</name>
<organism evidence="2 3">
    <name type="scientific">Myxococcus llanfairpwllgwyngyllgogerychwyrndrobwllllantysiliogogogochensis</name>
    <dbReference type="NCBI Taxonomy" id="2590453"/>
    <lineage>
        <taxon>Bacteria</taxon>
        <taxon>Pseudomonadati</taxon>
        <taxon>Myxococcota</taxon>
        <taxon>Myxococcia</taxon>
        <taxon>Myxococcales</taxon>
        <taxon>Cystobacterineae</taxon>
        <taxon>Myxococcaceae</taxon>
        <taxon>Myxococcus</taxon>
    </lineage>
</organism>
<feature type="compositionally biased region" description="Polar residues" evidence="1">
    <location>
        <begin position="40"/>
        <end position="60"/>
    </location>
</feature>
<accession>A0A540WWH2</accession>
<feature type="compositionally biased region" description="Basic and acidic residues" evidence="1">
    <location>
        <begin position="10"/>
        <end position="24"/>
    </location>
</feature>
<evidence type="ECO:0000313" key="3">
    <source>
        <dbReference type="Proteomes" id="UP000315369"/>
    </source>
</evidence>
<proteinExistence type="predicted"/>
<dbReference type="OrthoDB" id="5522749at2"/>
<dbReference type="Proteomes" id="UP000315369">
    <property type="component" value="Unassembled WGS sequence"/>
</dbReference>
<feature type="region of interest" description="Disordered" evidence="1">
    <location>
        <begin position="1"/>
        <end position="65"/>
    </location>
</feature>
<dbReference type="NCBIfam" id="TIGR02937">
    <property type="entry name" value="sigma70-ECF"/>
    <property type="match status" value="1"/>
</dbReference>
<keyword evidence="3" id="KW-1185">Reference proteome</keyword>
<evidence type="ECO:0000313" key="2">
    <source>
        <dbReference type="EMBL" id="TQF13365.1"/>
    </source>
</evidence>
<dbReference type="InterPro" id="IPR014284">
    <property type="entry name" value="RNA_pol_sigma-70_dom"/>
</dbReference>
<dbReference type="InterPro" id="IPR013324">
    <property type="entry name" value="RNA_pol_sigma_r3/r4-like"/>
</dbReference>
<dbReference type="EMBL" id="VIFM01000102">
    <property type="protein sequence ID" value="TQF13365.1"/>
    <property type="molecule type" value="Genomic_DNA"/>
</dbReference>
<protein>
    <submittedName>
        <fullName evidence="2">Sigma-70 family RNA polymerase sigma factor</fullName>
    </submittedName>
</protein>
<dbReference type="Gene3D" id="1.20.140.160">
    <property type="match status" value="1"/>
</dbReference>
<gene>
    <name evidence="2" type="ORF">FJV41_24160</name>
</gene>
<evidence type="ECO:0000256" key="1">
    <source>
        <dbReference type="SAM" id="MobiDB-lite"/>
    </source>
</evidence>
<dbReference type="GO" id="GO:0006352">
    <property type="term" value="P:DNA-templated transcription initiation"/>
    <property type="evidence" value="ECO:0007669"/>
    <property type="project" value="InterPro"/>
</dbReference>
<sequence>MRATTSSSHRQLDERICHPPEAPRVKPRTKRASFGKPGNSPFSCPKTTSTQITLPSQQGHTLGYNGAQKGGGLAFAPLFLARIGTRGEGAQPPDGLEQQLLRCWRAGSEQWPDIPLGADAFVCHLATHVPHRASGDALAHLLAQLVPADLFLACACAEGLPSALAAFERHHMVSLPSVLAHMRLSPAVVDEVRQRVRERLLVRGRGAPKIAEYSGRGTLANWVRVISLRTALSLLRTTHDEGPLSDALLELLPAPHSDPELEVIQRRYHDEFRRALEDAFAALPSEHRYLLRLHFVDHLSTTKIGALFSVNQSTVSRWLQSAQQAVHDETRRLLMERLDLSSQEFTSVLRTVESQINLSLSSILNESIHSK</sequence>
<dbReference type="NCBIfam" id="TIGR03001">
    <property type="entry name" value="Sig-70_gmx1"/>
    <property type="match status" value="1"/>
</dbReference>
<dbReference type="InterPro" id="IPR011745">
    <property type="entry name" value="RNA_pol_sigma70_MYXXA"/>
</dbReference>
<reference evidence="2 3" key="1">
    <citation type="submission" date="2019-06" db="EMBL/GenBank/DDBJ databases">
        <authorList>
            <person name="Livingstone P."/>
            <person name="Whitworth D."/>
        </authorList>
    </citation>
    <scope>NUCLEOTIDE SEQUENCE [LARGE SCALE GENOMIC DNA]</scope>
    <source>
        <strain evidence="2 3">AM401</strain>
    </source>
</reference>
<dbReference type="SUPFAM" id="SSF88659">
    <property type="entry name" value="Sigma3 and sigma4 domains of RNA polymerase sigma factors"/>
    <property type="match status" value="1"/>
</dbReference>
<comment type="caution">
    <text evidence="2">The sequence shown here is derived from an EMBL/GenBank/DDBJ whole genome shotgun (WGS) entry which is preliminary data.</text>
</comment>